<gene>
    <name evidence="1" type="ORF">PPSIR1_03483</name>
</gene>
<dbReference type="eggNOG" id="ENOG5031S7J">
    <property type="taxonomic scope" value="Bacteria"/>
</dbReference>
<reference evidence="1 2" key="1">
    <citation type="submission" date="2007-06" db="EMBL/GenBank/DDBJ databases">
        <authorList>
            <person name="Shimkets L."/>
            <person name="Ferriera S."/>
            <person name="Johnson J."/>
            <person name="Kravitz S."/>
            <person name="Beeson K."/>
            <person name="Sutton G."/>
            <person name="Rogers Y.-H."/>
            <person name="Friedman R."/>
            <person name="Frazier M."/>
            <person name="Venter J.C."/>
        </authorList>
    </citation>
    <scope>NUCLEOTIDE SEQUENCE [LARGE SCALE GENOMIC DNA]</scope>
    <source>
        <strain evidence="1 2">SIR-1</strain>
    </source>
</reference>
<dbReference type="Pfam" id="PF09650">
    <property type="entry name" value="PHA_gran_rgn"/>
    <property type="match status" value="1"/>
</dbReference>
<evidence type="ECO:0008006" key="3">
    <source>
        <dbReference type="Google" id="ProtNLM"/>
    </source>
</evidence>
<accession>A6G5F6</accession>
<dbReference type="InterPro" id="IPR013433">
    <property type="entry name" value="PHA_gran_rgn"/>
</dbReference>
<dbReference type="AlphaFoldDB" id="A6G5F6"/>
<name>A6G5F6_9BACT</name>
<dbReference type="OrthoDB" id="5519662at2"/>
<proteinExistence type="predicted"/>
<dbReference type="RefSeq" id="WP_006971955.1">
    <property type="nucleotide sequence ID" value="NZ_ABCS01000025.1"/>
</dbReference>
<dbReference type="EMBL" id="ABCS01000025">
    <property type="protein sequence ID" value="EDM78899.1"/>
    <property type="molecule type" value="Genomic_DNA"/>
</dbReference>
<sequence length="105" mass="12212">MKTHKIPHDLDLDLAKLAARKAAEAYGERFAEYNYKANWVRDDRVELSFEVMGKRLDGAMTVKPRQLDLELDVPFMFRPFQSKAISLIEREALSWIEKARKGELS</sequence>
<dbReference type="STRING" id="391625.PPSIR1_03483"/>
<keyword evidence="2" id="KW-1185">Reference proteome</keyword>
<organism evidence="1 2">
    <name type="scientific">Plesiocystis pacifica SIR-1</name>
    <dbReference type="NCBI Taxonomy" id="391625"/>
    <lineage>
        <taxon>Bacteria</taxon>
        <taxon>Pseudomonadati</taxon>
        <taxon>Myxococcota</taxon>
        <taxon>Polyangia</taxon>
        <taxon>Nannocystales</taxon>
        <taxon>Nannocystaceae</taxon>
        <taxon>Plesiocystis</taxon>
    </lineage>
</organism>
<evidence type="ECO:0000313" key="2">
    <source>
        <dbReference type="Proteomes" id="UP000005801"/>
    </source>
</evidence>
<evidence type="ECO:0000313" key="1">
    <source>
        <dbReference type="EMBL" id="EDM78899.1"/>
    </source>
</evidence>
<comment type="caution">
    <text evidence="1">The sequence shown here is derived from an EMBL/GenBank/DDBJ whole genome shotgun (WGS) entry which is preliminary data.</text>
</comment>
<protein>
    <recommendedName>
        <fullName evidence="3">Polyhydroxyalkanoic acid system protein</fullName>
    </recommendedName>
</protein>
<dbReference type="Proteomes" id="UP000005801">
    <property type="component" value="Unassembled WGS sequence"/>
</dbReference>